<dbReference type="GO" id="GO:0005736">
    <property type="term" value="C:RNA polymerase I complex"/>
    <property type="evidence" value="ECO:0007669"/>
    <property type="project" value="TreeGrafter"/>
</dbReference>
<evidence type="ECO:0000313" key="10">
    <source>
        <dbReference type="Proteomes" id="UP000033140"/>
    </source>
</evidence>
<name>A0A0E9NMU8_SAICN</name>
<keyword evidence="10" id="KW-1185">Reference proteome</keyword>
<organism evidence="9 10">
    <name type="scientific">Saitoella complicata (strain BCRC 22490 / CBS 7301 / JCM 7358 / NBRC 10748 / NRRL Y-17804)</name>
    <dbReference type="NCBI Taxonomy" id="698492"/>
    <lineage>
        <taxon>Eukaryota</taxon>
        <taxon>Fungi</taxon>
        <taxon>Dikarya</taxon>
        <taxon>Ascomycota</taxon>
        <taxon>Taphrinomycotina</taxon>
        <taxon>Taphrinomycotina incertae sedis</taxon>
        <taxon>Saitoella</taxon>
    </lineage>
</organism>
<dbReference type="PANTHER" id="PTHR10535">
    <property type="entry name" value="DNA-DIRECTED RNA POLYMERASES I, II, AND III SUBUNIT RPABC1"/>
    <property type="match status" value="1"/>
</dbReference>
<dbReference type="Gene3D" id="3.90.940.20">
    <property type="entry name" value="RPB5-like RNA polymerase subunit"/>
    <property type="match status" value="1"/>
</dbReference>
<accession>A0A0E9NMU8</accession>
<dbReference type="SUPFAM" id="SSF55298">
    <property type="entry name" value="YjgF-like"/>
    <property type="match status" value="1"/>
</dbReference>
<dbReference type="EMBL" id="BACD03000042">
    <property type="protein sequence ID" value="GAO51164.1"/>
    <property type="molecule type" value="Genomic_DNA"/>
</dbReference>
<evidence type="ECO:0000256" key="2">
    <source>
        <dbReference type="ARBA" id="ARBA00020809"/>
    </source>
</evidence>
<protein>
    <recommendedName>
        <fullName evidence="2">DNA-directed RNA polymerases I, II, and III subunit RPABC1</fullName>
    </recommendedName>
</protein>
<feature type="transmembrane region" description="Helical" evidence="6">
    <location>
        <begin position="232"/>
        <end position="253"/>
    </location>
</feature>
<keyword evidence="4" id="KW-0539">Nucleus</keyword>
<dbReference type="InterPro" id="IPR014381">
    <property type="entry name" value="Arch_Rpo5/euc_Rpb5"/>
</dbReference>
<dbReference type="Gene3D" id="3.40.1340.10">
    <property type="entry name" value="RNA polymerase, Rpb5, N-terminal domain"/>
    <property type="match status" value="1"/>
</dbReference>
<reference evidence="9 10" key="2">
    <citation type="journal article" date="2014" name="J. Gen. Appl. Microbiol.">
        <title>The early diverging ascomycetous budding yeast Saitoella complicata has three histone deacetylases belonging to the Clr6, Hos2, and Rpd3 lineages.</title>
        <authorList>
            <person name="Nishida H."/>
            <person name="Matsumoto T."/>
            <person name="Kondo S."/>
            <person name="Hamamoto M."/>
            <person name="Yoshikawa H."/>
        </authorList>
    </citation>
    <scope>NUCLEOTIDE SEQUENCE [LARGE SCALE GENOMIC DNA]</scope>
    <source>
        <strain evidence="9 10">NRRL Y-17804</strain>
    </source>
</reference>
<evidence type="ECO:0000256" key="6">
    <source>
        <dbReference type="SAM" id="Phobius"/>
    </source>
</evidence>
<reference evidence="9 10" key="3">
    <citation type="journal article" date="2015" name="Genome Announc.">
        <title>Draft Genome Sequence of the Archiascomycetous Yeast Saitoella complicata.</title>
        <authorList>
            <person name="Yamauchi K."/>
            <person name="Kondo S."/>
            <person name="Hamamoto M."/>
            <person name="Takahashi Y."/>
            <person name="Ogura Y."/>
            <person name="Hayashi T."/>
            <person name="Nishida H."/>
        </authorList>
    </citation>
    <scope>NUCLEOTIDE SEQUENCE [LARGE SCALE GENOMIC DNA]</scope>
    <source>
        <strain evidence="9 10">NRRL Y-17804</strain>
    </source>
</reference>
<reference evidence="9 10" key="1">
    <citation type="journal article" date="2011" name="J. Gen. Appl. Microbiol.">
        <title>Draft genome sequencing of the enigmatic yeast Saitoella complicata.</title>
        <authorList>
            <person name="Nishida H."/>
            <person name="Hamamoto M."/>
            <person name="Sugiyama J."/>
        </authorList>
    </citation>
    <scope>NUCLEOTIDE SEQUENCE [LARGE SCALE GENOMIC DNA]</scope>
    <source>
        <strain evidence="9 10">NRRL Y-17804</strain>
    </source>
</reference>
<keyword evidence="6" id="KW-1133">Transmembrane helix</keyword>
<gene>
    <name evidence="9" type="ORF">G7K_5275-t1</name>
</gene>
<keyword evidence="3" id="KW-0804">Transcription</keyword>
<dbReference type="GO" id="GO:0042797">
    <property type="term" value="P:tRNA transcription by RNA polymerase III"/>
    <property type="evidence" value="ECO:0007669"/>
    <property type="project" value="TreeGrafter"/>
</dbReference>
<dbReference type="GO" id="GO:0003899">
    <property type="term" value="F:DNA-directed RNA polymerase activity"/>
    <property type="evidence" value="ECO:0007669"/>
    <property type="project" value="InterPro"/>
</dbReference>
<evidence type="ECO:0000256" key="1">
    <source>
        <dbReference type="ARBA" id="ARBA00004123"/>
    </source>
</evidence>
<dbReference type="PANTHER" id="PTHR10535:SF0">
    <property type="entry name" value="DNA-DIRECTED RNA POLYMERASES I, II, AND III SUBUNIT RPABC1"/>
    <property type="match status" value="1"/>
</dbReference>
<dbReference type="Gene3D" id="3.30.1330.40">
    <property type="entry name" value="RutC-like"/>
    <property type="match status" value="1"/>
</dbReference>
<comment type="similarity">
    <text evidence="5">Belongs to the archaeal Rpo5/eukaryotic RPB5 RNA polymerase subunit family.</text>
</comment>
<dbReference type="InterPro" id="IPR006175">
    <property type="entry name" value="YjgF/YER057c/UK114"/>
</dbReference>
<dbReference type="Pfam" id="PF01042">
    <property type="entry name" value="Ribonuc_L-PSP"/>
    <property type="match status" value="1"/>
</dbReference>
<dbReference type="Pfam" id="PF03871">
    <property type="entry name" value="RNA_pol_Rpb5_N"/>
    <property type="match status" value="1"/>
</dbReference>
<dbReference type="STRING" id="698492.A0A0E9NMU8"/>
<dbReference type="FunFam" id="3.90.940.20:FF:000001">
    <property type="entry name" value="DNA-directed RNA polymerases I, II, and III subunit RPABC1"/>
    <property type="match status" value="1"/>
</dbReference>
<evidence type="ECO:0000256" key="4">
    <source>
        <dbReference type="ARBA" id="ARBA00023242"/>
    </source>
</evidence>
<evidence type="ECO:0000313" key="9">
    <source>
        <dbReference type="EMBL" id="GAO51164.1"/>
    </source>
</evidence>
<feature type="domain" description="RNA polymerase subunit H/Rpb5 C-terminal" evidence="7">
    <location>
        <begin position="137"/>
        <end position="201"/>
    </location>
</feature>
<evidence type="ECO:0000256" key="5">
    <source>
        <dbReference type="ARBA" id="ARBA00025765"/>
    </source>
</evidence>
<dbReference type="Pfam" id="PF01191">
    <property type="entry name" value="RNA_pol_Rpb5_C"/>
    <property type="match status" value="1"/>
</dbReference>
<dbReference type="GO" id="GO:0006366">
    <property type="term" value="P:transcription by RNA polymerase II"/>
    <property type="evidence" value="ECO:0007669"/>
    <property type="project" value="TreeGrafter"/>
</dbReference>
<feature type="domain" description="RNA polymerase Rpb5 N-terminal" evidence="8">
    <location>
        <begin position="5"/>
        <end position="92"/>
    </location>
</feature>
<dbReference type="SUPFAM" id="SSF55287">
    <property type="entry name" value="RPB5-like RNA polymerase subunit"/>
    <property type="match status" value="1"/>
</dbReference>
<dbReference type="PROSITE" id="PS01110">
    <property type="entry name" value="RNA_POL_H_23KD"/>
    <property type="match status" value="1"/>
</dbReference>
<dbReference type="InterPro" id="IPR005571">
    <property type="entry name" value="RNA_pol_Rpb5_N"/>
</dbReference>
<dbReference type="InterPro" id="IPR036710">
    <property type="entry name" value="RNA_pol_Rpb5_N_sf"/>
</dbReference>
<dbReference type="GO" id="GO:0006362">
    <property type="term" value="P:transcription elongation by RNA polymerase I"/>
    <property type="evidence" value="ECO:0007669"/>
    <property type="project" value="TreeGrafter"/>
</dbReference>
<evidence type="ECO:0000259" key="7">
    <source>
        <dbReference type="Pfam" id="PF01191"/>
    </source>
</evidence>
<proteinExistence type="inferred from homology"/>
<dbReference type="GO" id="GO:0005666">
    <property type="term" value="C:RNA polymerase III complex"/>
    <property type="evidence" value="ECO:0007669"/>
    <property type="project" value="TreeGrafter"/>
</dbReference>
<dbReference type="AlphaFoldDB" id="A0A0E9NMU8"/>
<dbReference type="InterPro" id="IPR000783">
    <property type="entry name" value="RNA_pol_subH/Rpb5_C"/>
</dbReference>
<dbReference type="InterPro" id="IPR035959">
    <property type="entry name" value="RutC-like_sf"/>
</dbReference>
<keyword evidence="6" id="KW-0812">Transmembrane</keyword>
<dbReference type="GO" id="GO:0003677">
    <property type="term" value="F:DNA binding"/>
    <property type="evidence" value="ECO:0007669"/>
    <property type="project" value="InterPro"/>
</dbReference>
<dbReference type="GO" id="GO:0005665">
    <property type="term" value="C:RNA polymerase II, core complex"/>
    <property type="evidence" value="ECO:0007669"/>
    <property type="project" value="TreeGrafter"/>
</dbReference>
<dbReference type="SUPFAM" id="SSF53036">
    <property type="entry name" value="Eukaryotic RPB5 N-terminal domain"/>
    <property type="match status" value="1"/>
</dbReference>
<dbReference type="Proteomes" id="UP000033140">
    <property type="component" value="Unassembled WGS sequence"/>
</dbReference>
<sequence length="450" mass="50758">MDNQAQITRLHRVWLTVNQMVLDRGYVVAENETTITREEFQNTYGTASGVDRTALRQFFRHKESNSQLYVEFSTNTETGETIGIKPLRAFAATLAEHQCAVGIYVYAGKLSPSASKVALAVAAQHSIELFPESDLIVNITQHELVPKHEVLSKEEKLELLEKYRLKETQLPRILPVDPVARYYGLKRGQVVKITRRSPTKGVGGDGENCGGGMLHAGEDRLKSTEAPRLGELFLFVKRVFWVWFVFFCIWLWSLRNIHSLARREVSAIDPWPCRIHVTMSNLPSQPSRIVSTNPSLSCPVLLPDSAQTYRCPIANMSHLSYFNDPAAGKHLREAYNFSQSVRVGPNIHLSGQGGWNEKLEFSSDLSEHLEQAYLNIETALRAAGVERGWEGVWSVRSYHCPMNEEAFDKMVELNKKYMPNHAPIWTCVGVAALALPPMMVEIEVVAHIQE</sequence>
<evidence type="ECO:0000256" key="3">
    <source>
        <dbReference type="ARBA" id="ARBA00023163"/>
    </source>
</evidence>
<keyword evidence="6" id="KW-0472">Membrane</keyword>
<dbReference type="InterPro" id="IPR020608">
    <property type="entry name" value="RNA_pol_subH/Rpb5_CS"/>
</dbReference>
<dbReference type="InterPro" id="IPR035913">
    <property type="entry name" value="RPB5-like_sf"/>
</dbReference>
<evidence type="ECO:0000259" key="8">
    <source>
        <dbReference type="Pfam" id="PF03871"/>
    </source>
</evidence>
<comment type="subcellular location">
    <subcellularLocation>
        <location evidence="1">Nucleus</location>
    </subcellularLocation>
</comment>
<comment type="caution">
    <text evidence="9">The sequence shown here is derived from an EMBL/GenBank/DDBJ whole genome shotgun (WGS) entry which is preliminary data.</text>
</comment>